<organism evidence="2 3">
    <name type="scientific">Phytophthora nicotianae</name>
    <name type="common">Potato buckeye rot agent</name>
    <name type="synonym">Phytophthora parasitica</name>
    <dbReference type="NCBI Taxonomy" id="4792"/>
    <lineage>
        <taxon>Eukaryota</taxon>
        <taxon>Sar</taxon>
        <taxon>Stramenopiles</taxon>
        <taxon>Oomycota</taxon>
        <taxon>Peronosporomycetes</taxon>
        <taxon>Peronosporales</taxon>
        <taxon>Peronosporaceae</taxon>
        <taxon>Phytophthora</taxon>
    </lineage>
</organism>
<sequence length="48" mass="5137">MGSNQILLQHILASSLRVCGRNAVVDSLLLRKNANFLGHTTSSGSLSR</sequence>
<reference evidence="1" key="1">
    <citation type="submission" date="2013-11" db="EMBL/GenBank/DDBJ databases">
        <title>The Genome Sequence of Phytophthora parasitica CJ02B3.</title>
        <authorList>
            <consortium name="The Broad Institute Genomics Platform"/>
            <person name="Russ C."/>
            <person name="Tyler B."/>
            <person name="Panabieres F."/>
            <person name="Shan W."/>
            <person name="Tripathy S."/>
            <person name="Grunwald N."/>
            <person name="Machado M."/>
            <person name="Johnson C.S."/>
            <person name="Arredondo F."/>
            <person name="Hong C."/>
            <person name="Coffey M."/>
            <person name="Young S.K."/>
            <person name="Zeng Q."/>
            <person name="Gargeya S."/>
            <person name="Fitzgerald M."/>
            <person name="Abouelleil A."/>
            <person name="Alvarado L."/>
            <person name="Chapman S.B."/>
            <person name="Gainer-Dewar J."/>
            <person name="Goldberg J."/>
            <person name="Griggs A."/>
            <person name="Gujja S."/>
            <person name="Hansen M."/>
            <person name="Howarth C."/>
            <person name="Imamovic A."/>
            <person name="Ireland A."/>
            <person name="Larimer J."/>
            <person name="McCowan C."/>
            <person name="Murphy C."/>
            <person name="Pearson M."/>
            <person name="Poon T.W."/>
            <person name="Priest M."/>
            <person name="Roberts A."/>
            <person name="Saif S."/>
            <person name="Shea T."/>
            <person name="Sykes S."/>
            <person name="Wortman J."/>
            <person name="Nusbaum C."/>
            <person name="Birren B."/>
        </authorList>
    </citation>
    <scope>NUCLEOTIDE SEQUENCE [LARGE SCALE GENOMIC DNA]</scope>
    <source>
        <strain evidence="1">CJ02B3</strain>
    </source>
</reference>
<dbReference type="Proteomes" id="UP000053236">
    <property type="component" value="Unassembled WGS sequence"/>
</dbReference>
<dbReference type="AlphaFoldDB" id="W2JWM9"/>
<evidence type="ECO:0000313" key="1">
    <source>
        <dbReference type="EMBL" id="ETK96826.1"/>
    </source>
</evidence>
<gene>
    <name evidence="1" type="ORF">L915_00544</name>
    <name evidence="2" type="ORF">L916_00543</name>
</gene>
<dbReference type="EMBL" id="KI670463">
    <property type="protein sequence ID" value="ETL50177.1"/>
    <property type="molecule type" value="Genomic_DNA"/>
</dbReference>
<dbReference type="Proteomes" id="UP000053864">
    <property type="component" value="Unassembled WGS sequence"/>
</dbReference>
<accession>W2JWM9</accession>
<evidence type="ECO:0000313" key="2">
    <source>
        <dbReference type="EMBL" id="ETL50177.1"/>
    </source>
</evidence>
<reference evidence="2 3" key="2">
    <citation type="submission" date="2013-11" db="EMBL/GenBank/DDBJ databases">
        <title>The Genome Sequence of Phytophthora parasitica CJ05E6.</title>
        <authorList>
            <consortium name="The Broad Institute Genomics Platform"/>
            <person name="Russ C."/>
            <person name="Tyler B."/>
            <person name="Panabieres F."/>
            <person name="Shan W."/>
            <person name="Tripathy S."/>
            <person name="Grunwald N."/>
            <person name="Machado M."/>
            <person name="Johnson C.S."/>
            <person name="Arredondo F."/>
            <person name="Hong C."/>
            <person name="Coffey M."/>
            <person name="Young S.K."/>
            <person name="Zeng Q."/>
            <person name="Gargeya S."/>
            <person name="Fitzgerald M."/>
            <person name="Abouelleil A."/>
            <person name="Alvarado L."/>
            <person name="Chapman S.B."/>
            <person name="Gainer-Dewar J."/>
            <person name="Goldberg J."/>
            <person name="Griggs A."/>
            <person name="Gujja S."/>
            <person name="Hansen M."/>
            <person name="Howarth C."/>
            <person name="Imamovic A."/>
            <person name="Ireland A."/>
            <person name="Larimer J."/>
            <person name="McCowan C."/>
            <person name="Murphy C."/>
            <person name="Pearson M."/>
            <person name="Poon T.W."/>
            <person name="Priest M."/>
            <person name="Roberts A."/>
            <person name="Saif S."/>
            <person name="Shea T."/>
            <person name="Sykes S."/>
            <person name="Wortman J."/>
            <person name="Nusbaum C."/>
            <person name="Birren B."/>
        </authorList>
    </citation>
    <scope>NUCLEOTIDE SEQUENCE [LARGE SCALE GENOMIC DNA]</scope>
    <source>
        <strain evidence="2 3">CJ05E6</strain>
    </source>
</reference>
<proteinExistence type="predicted"/>
<evidence type="ECO:0000313" key="3">
    <source>
        <dbReference type="Proteomes" id="UP000053864"/>
    </source>
</evidence>
<protein>
    <submittedName>
        <fullName evidence="2">Uncharacterized protein</fullName>
    </submittedName>
</protein>
<name>W2JWM9_PHYNI</name>
<dbReference type="EMBL" id="KI683994">
    <property type="protein sequence ID" value="ETK96826.1"/>
    <property type="molecule type" value="Genomic_DNA"/>
</dbReference>